<dbReference type="Pfam" id="PF00090">
    <property type="entry name" value="TSP_1"/>
    <property type="match status" value="2"/>
</dbReference>
<dbReference type="NCBIfam" id="NF038123">
    <property type="entry name" value="NF038123_dom"/>
    <property type="match status" value="1"/>
</dbReference>
<dbReference type="PANTHER" id="PTHR11311:SF23">
    <property type="entry name" value="SPONDIN-1"/>
    <property type="match status" value="1"/>
</dbReference>
<dbReference type="PROSITE" id="PS50279">
    <property type="entry name" value="BPTI_KUNITZ_2"/>
    <property type="match status" value="1"/>
</dbReference>
<dbReference type="PANTHER" id="PTHR11311">
    <property type="entry name" value="SPONDIN"/>
    <property type="match status" value="1"/>
</dbReference>
<evidence type="ECO:0000256" key="7">
    <source>
        <dbReference type="ARBA" id="ARBA00022737"/>
    </source>
</evidence>
<evidence type="ECO:0000256" key="6">
    <source>
        <dbReference type="ARBA" id="ARBA00022729"/>
    </source>
</evidence>
<dbReference type="Pfam" id="PF19028">
    <property type="entry name" value="TSP1_spondin"/>
    <property type="match status" value="2"/>
</dbReference>
<evidence type="ECO:0000256" key="11">
    <source>
        <dbReference type="ARBA" id="ARBA00030964"/>
    </source>
</evidence>
<dbReference type="OrthoDB" id="347314at2759"/>
<evidence type="ECO:0000256" key="2">
    <source>
        <dbReference type="ARBA" id="ARBA00019594"/>
    </source>
</evidence>
<dbReference type="InterPro" id="IPR009465">
    <property type="entry name" value="Spondin_N"/>
</dbReference>
<dbReference type="SUPFAM" id="SSF57362">
    <property type="entry name" value="BPTI-like"/>
    <property type="match status" value="1"/>
</dbReference>
<evidence type="ECO:0000256" key="3">
    <source>
        <dbReference type="ARBA" id="ARBA00022525"/>
    </source>
</evidence>
<evidence type="ECO:0000256" key="5">
    <source>
        <dbReference type="ARBA" id="ARBA00022723"/>
    </source>
</evidence>
<dbReference type="CDD" id="cd00109">
    <property type="entry name" value="Kunitz-type"/>
    <property type="match status" value="1"/>
</dbReference>
<keyword evidence="3" id="KW-0964">Secreted</keyword>
<dbReference type="FunFam" id="2.60.40.2130:FF:000002">
    <property type="entry name" value="Putative Spondin-1"/>
    <property type="match status" value="1"/>
</dbReference>
<keyword evidence="10" id="KW-0325">Glycoprotein</keyword>
<dbReference type="Gene3D" id="2.20.100.10">
    <property type="entry name" value="Thrombospondin type-1 (TSP1) repeat"/>
    <property type="match status" value="4"/>
</dbReference>
<keyword evidence="7" id="KW-0677">Repeat</keyword>
<proteinExistence type="predicted"/>
<feature type="signal peptide" evidence="12">
    <location>
        <begin position="1"/>
        <end position="20"/>
    </location>
</feature>
<dbReference type="PROSITE" id="PS00280">
    <property type="entry name" value="BPTI_KUNITZ_1"/>
    <property type="match status" value="1"/>
</dbReference>
<sequence>MNFRIFLLLLISVFLSTAFGCRKTPPKILNHGRKQNGDNGYRLVIGNNPNGYEPGKIYNLFLVGSRDYTQLQQFTHFMITAEAINIETNRTTVAGPKRVGRFQLFGDSLTKFYENCVNTVSEADDFPKTEVQTMWVAPAKGSGCVRLSAMIYEGKDAWYSDVGGLSKIICEEKLDKTKKVLSDDECCACDEAKYSFVFEGIWSNETHPKDYPFAVWLTHFSDVVGASHDANFSFWGENHIATDGFRSLAEWGSPRALEEELRAKGSRLRTLIKAGGLWYPNVNANTSSHFRVDRKHNKVSLVSMFGPSPDWVVGISGLNLCRKDCTWEPSLDIDLYPWDSGTDSGISYMSPNAETQPRERMHRITTKYPEDPRAPFYNAKSDEMIPLAKLFIRREKVVTKNCDDELLQAQIVETSENEDDENNNMPECEVTEFSAWSPCSVTCGKGLRERSRRYRNPQRAAAKNCNRQMIFKEMCVAPIPECERDNEDSSENLAQSEATVNEQGEGLGICRTTRWSDWSECSATCGVGISMRTRTFIDRAGRKKCPHITVVEKQKCMQPECSVTDLEIPDPVCPVTPWSDWSPCSTTCGRGVQIRTRLLLVEPSREAECKAKGKELNQQRECSTRQDCTFDYETARTVCTMEPDVGVCRGAYIRYYYDASKQTCEEFEYGGCRGNQNNFLTREICMSTCGVVRATIPNNRQVQQQQQPPSRNVPVDCLMSEWSEWSPCSVNCGLGISEQTRTILREPQNDGQKCGKLLKRKRCNGPCT</sequence>
<keyword evidence="17" id="KW-1185">Reference proteome</keyword>
<evidence type="ECO:0000256" key="1">
    <source>
        <dbReference type="ARBA" id="ARBA00004498"/>
    </source>
</evidence>
<dbReference type="Proteomes" id="UP001107558">
    <property type="component" value="Chromosome 3"/>
</dbReference>
<evidence type="ECO:0000259" key="13">
    <source>
        <dbReference type="PROSITE" id="PS50279"/>
    </source>
</evidence>
<dbReference type="GO" id="GO:0004867">
    <property type="term" value="F:serine-type endopeptidase inhibitor activity"/>
    <property type="evidence" value="ECO:0007669"/>
    <property type="project" value="InterPro"/>
</dbReference>
<feature type="chain" id="PRO_5039918192" description="Spondin-1" evidence="12">
    <location>
        <begin position="21"/>
        <end position="768"/>
    </location>
</feature>
<dbReference type="InterPro" id="IPR000884">
    <property type="entry name" value="TSP1_rpt"/>
</dbReference>
<dbReference type="InterPro" id="IPR036383">
    <property type="entry name" value="TSP1_rpt_sf"/>
</dbReference>
<dbReference type="InterPro" id="IPR051418">
    <property type="entry name" value="Spondin/Thrombospondin_T1"/>
</dbReference>
<feature type="domain" description="Spondin" evidence="15">
    <location>
        <begin position="182"/>
        <end position="372"/>
    </location>
</feature>
<dbReference type="InterPro" id="IPR038678">
    <property type="entry name" value="Spondin_N_sf"/>
</dbReference>
<dbReference type="PROSITE" id="PS51257">
    <property type="entry name" value="PROKAR_LIPOPROTEIN"/>
    <property type="match status" value="1"/>
</dbReference>
<reference evidence="16" key="1">
    <citation type="submission" date="2021-03" db="EMBL/GenBank/DDBJ databases">
        <title>Chromosome level genome of the anhydrobiotic midge Polypedilum vanderplanki.</title>
        <authorList>
            <person name="Yoshida Y."/>
            <person name="Kikawada T."/>
            <person name="Gusev O."/>
        </authorList>
    </citation>
    <scope>NUCLEOTIDE SEQUENCE</scope>
    <source>
        <strain evidence="16">NIAS01</strain>
        <tissue evidence="16">Whole body or cell culture</tissue>
    </source>
</reference>
<dbReference type="Pfam" id="PF00014">
    <property type="entry name" value="Kunitz_BPTI"/>
    <property type="match status" value="1"/>
</dbReference>
<dbReference type="Pfam" id="PF02014">
    <property type="entry name" value="Reeler"/>
    <property type="match status" value="1"/>
</dbReference>
<name>A0A9J6BN07_POLVA</name>
<keyword evidence="9" id="KW-1015">Disulfide bond</keyword>
<dbReference type="Pfam" id="PF06468">
    <property type="entry name" value="Spond_N"/>
    <property type="match status" value="1"/>
</dbReference>
<evidence type="ECO:0000313" key="17">
    <source>
        <dbReference type="Proteomes" id="UP001107558"/>
    </source>
</evidence>
<feature type="domain" description="BPTI/Kunitz inhibitor" evidence="13">
    <location>
        <begin position="639"/>
        <end position="689"/>
    </location>
</feature>
<gene>
    <name evidence="16" type="ORF">PVAND_001318</name>
</gene>
<accession>A0A9J6BN07</accession>
<dbReference type="PROSITE" id="PS51019">
    <property type="entry name" value="REELIN"/>
    <property type="match status" value="1"/>
</dbReference>
<dbReference type="InterPro" id="IPR002223">
    <property type="entry name" value="Kunitz_BPTI"/>
</dbReference>
<evidence type="ECO:0000259" key="14">
    <source>
        <dbReference type="PROSITE" id="PS51019"/>
    </source>
</evidence>
<dbReference type="CDD" id="cd08544">
    <property type="entry name" value="Reeler"/>
    <property type="match status" value="1"/>
</dbReference>
<dbReference type="EMBL" id="JADBJN010000003">
    <property type="protein sequence ID" value="KAG5671104.1"/>
    <property type="molecule type" value="Genomic_DNA"/>
</dbReference>
<evidence type="ECO:0000256" key="4">
    <source>
        <dbReference type="ARBA" id="ARBA00022530"/>
    </source>
</evidence>
<evidence type="ECO:0000313" key="16">
    <source>
        <dbReference type="EMBL" id="KAG5671104.1"/>
    </source>
</evidence>
<dbReference type="Gene3D" id="2.60.40.4060">
    <property type="entry name" value="Reeler domain"/>
    <property type="match status" value="1"/>
</dbReference>
<keyword evidence="5" id="KW-0479">Metal-binding</keyword>
<dbReference type="InterPro" id="IPR044004">
    <property type="entry name" value="TSP1_spondin_dom"/>
</dbReference>
<protein>
    <recommendedName>
        <fullName evidence="2">Spondin-1</fullName>
    </recommendedName>
    <alternativeName>
        <fullName evidence="11">F-spondin</fullName>
    </alternativeName>
</protein>
<feature type="domain" description="Reelin" evidence="14">
    <location>
        <begin position="6"/>
        <end position="183"/>
    </location>
</feature>
<keyword evidence="8" id="KW-0130">Cell adhesion</keyword>
<dbReference type="InterPro" id="IPR042307">
    <property type="entry name" value="Reeler_sf"/>
</dbReference>
<evidence type="ECO:0000256" key="10">
    <source>
        <dbReference type="ARBA" id="ARBA00023180"/>
    </source>
</evidence>
<dbReference type="Gene3D" id="4.10.410.10">
    <property type="entry name" value="Pancreatic trypsin inhibitor Kunitz domain"/>
    <property type="match status" value="1"/>
</dbReference>
<dbReference type="AlphaFoldDB" id="A0A9J6BN07"/>
<dbReference type="Gene3D" id="2.60.40.2130">
    <property type="entry name" value="F-spondin domain"/>
    <property type="match status" value="1"/>
</dbReference>
<dbReference type="SMART" id="SM00131">
    <property type="entry name" value="KU"/>
    <property type="match status" value="1"/>
</dbReference>
<organism evidence="16 17">
    <name type="scientific">Polypedilum vanderplanki</name>
    <name type="common">Sleeping chironomid midge</name>
    <dbReference type="NCBI Taxonomy" id="319348"/>
    <lineage>
        <taxon>Eukaryota</taxon>
        <taxon>Metazoa</taxon>
        <taxon>Ecdysozoa</taxon>
        <taxon>Arthropoda</taxon>
        <taxon>Hexapoda</taxon>
        <taxon>Insecta</taxon>
        <taxon>Pterygota</taxon>
        <taxon>Neoptera</taxon>
        <taxon>Endopterygota</taxon>
        <taxon>Diptera</taxon>
        <taxon>Nematocera</taxon>
        <taxon>Chironomoidea</taxon>
        <taxon>Chironomidae</taxon>
        <taxon>Chironominae</taxon>
        <taxon>Polypedilum</taxon>
        <taxon>Polypedilum</taxon>
    </lineage>
</organism>
<comment type="caution">
    <text evidence="16">The sequence shown here is derived from an EMBL/GenBank/DDBJ whole genome shotgun (WGS) entry which is preliminary data.</text>
</comment>
<dbReference type="GO" id="GO:0031012">
    <property type="term" value="C:extracellular matrix"/>
    <property type="evidence" value="ECO:0007669"/>
    <property type="project" value="TreeGrafter"/>
</dbReference>
<dbReference type="PROSITE" id="PS50092">
    <property type="entry name" value="TSP1"/>
    <property type="match status" value="4"/>
</dbReference>
<dbReference type="InterPro" id="IPR002861">
    <property type="entry name" value="Reeler_dom"/>
</dbReference>
<dbReference type="FunFam" id="2.20.100.10:FF:000150">
    <property type="entry name" value="GM21753"/>
    <property type="match status" value="1"/>
</dbReference>
<comment type="subcellular location">
    <subcellularLocation>
        <location evidence="1">Secreted</location>
        <location evidence="1">Extracellular space</location>
        <location evidence="1">Extracellular matrix</location>
    </subcellularLocation>
</comment>
<dbReference type="GO" id="GO:0046872">
    <property type="term" value="F:metal ion binding"/>
    <property type="evidence" value="ECO:0007669"/>
    <property type="project" value="UniProtKB-KW"/>
</dbReference>
<evidence type="ECO:0000259" key="15">
    <source>
        <dbReference type="PROSITE" id="PS51020"/>
    </source>
</evidence>
<evidence type="ECO:0000256" key="12">
    <source>
        <dbReference type="SAM" id="SignalP"/>
    </source>
</evidence>
<dbReference type="PRINTS" id="PR00759">
    <property type="entry name" value="BASICPTASE"/>
</dbReference>
<dbReference type="InterPro" id="IPR036880">
    <property type="entry name" value="Kunitz_BPTI_sf"/>
</dbReference>
<dbReference type="GO" id="GO:0007155">
    <property type="term" value="P:cell adhesion"/>
    <property type="evidence" value="ECO:0007669"/>
    <property type="project" value="UniProtKB-KW"/>
</dbReference>
<evidence type="ECO:0000256" key="8">
    <source>
        <dbReference type="ARBA" id="ARBA00022889"/>
    </source>
</evidence>
<keyword evidence="6 12" id="KW-0732">Signal</keyword>
<evidence type="ECO:0000256" key="9">
    <source>
        <dbReference type="ARBA" id="ARBA00023157"/>
    </source>
</evidence>
<dbReference type="SUPFAM" id="SSF82895">
    <property type="entry name" value="TSP-1 type 1 repeat"/>
    <property type="match status" value="4"/>
</dbReference>
<dbReference type="PROSITE" id="PS51020">
    <property type="entry name" value="SPONDIN"/>
    <property type="match status" value="1"/>
</dbReference>
<keyword evidence="4" id="KW-0272">Extracellular matrix</keyword>
<dbReference type="SMART" id="SM00209">
    <property type="entry name" value="TSP1"/>
    <property type="match status" value="4"/>
</dbReference>
<dbReference type="InterPro" id="IPR020901">
    <property type="entry name" value="Prtase_inh_Kunz-CS"/>
</dbReference>